<dbReference type="OrthoDB" id="2611876at2"/>
<feature type="transmembrane region" description="Helical" evidence="1">
    <location>
        <begin position="43"/>
        <end position="61"/>
    </location>
</feature>
<keyword evidence="3" id="KW-1185">Reference proteome</keyword>
<sequence>MTAAHPALASSLVALACMALMMLRRFQRFATPQPLDARGQRRLARRPLILLVIGALVLLSAHSLAGSGAALLGALVGAGLASWSARHTRFEYGPDGHATRYLPNVWIGGGVFALFVARLLWRPWPLPIGGMPATTGGEQFDPSTFVGRSPFTTGLFLVFVAYQIVYALLVLRASRGGRAV</sequence>
<evidence type="ECO:0000313" key="3">
    <source>
        <dbReference type="Proteomes" id="UP000192582"/>
    </source>
</evidence>
<feature type="transmembrane region" description="Helical" evidence="1">
    <location>
        <begin position="6"/>
        <end position="23"/>
    </location>
</feature>
<dbReference type="Proteomes" id="UP000192582">
    <property type="component" value="Unassembled WGS sequence"/>
</dbReference>
<keyword evidence="1" id="KW-1133">Transmembrane helix</keyword>
<keyword evidence="1" id="KW-0812">Transmembrane</keyword>
<evidence type="ECO:0000256" key="1">
    <source>
        <dbReference type="SAM" id="Phobius"/>
    </source>
</evidence>
<keyword evidence="1" id="KW-0472">Membrane</keyword>
<reference evidence="2 3" key="1">
    <citation type="submission" date="2017-04" db="EMBL/GenBank/DDBJ databases">
        <authorList>
            <person name="Afonso C.L."/>
            <person name="Miller P.J."/>
            <person name="Scott M.A."/>
            <person name="Spackman E."/>
            <person name="Goraichik I."/>
            <person name="Dimitrov K.M."/>
            <person name="Suarez D.L."/>
            <person name="Swayne D.E."/>
        </authorList>
    </citation>
    <scope>NUCLEOTIDE SEQUENCE [LARGE SCALE GENOMIC DNA]</scope>
    <source>
        <strain evidence="2 3">KR-140</strain>
    </source>
</reference>
<dbReference type="AlphaFoldDB" id="A0A1W1V632"/>
<protein>
    <recommendedName>
        <fullName evidence="4">DUF1453 domain-containing protein</fullName>
    </recommendedName>
</protein>
<dbReference type="Pfam" id="PF07301">
    <property type="entry name" value="DUF1453"/>
    <property type="match status" value="1"/>
</dbReference>
<evidence type="ECO:0000313" key="2">
    <source>
        <dbReference type="EMBL" id="SMB88783.1"/>
    </source>
</evidence>
<dbReference type="RefSeq" id="WP_084047898.1">
    <property type="nucleotide sequence ID" value="NZ_FWWU01000009.1"/>
</dbReference>
<dbReference type="InterPro" id="IPR058247">
    <property type="entry name" value="DUF1453"/>
</dbReference>
<organism evidence="2 3">
    <name type="scientific">Deinococcus hopiensis KR-140</name>
    <dbReference type="NCBI Taxonomy" id="695939"/>
    <lineage>
        <taxon>Bacteria</taxon>
        <taxon>Thermotogati</taxon>
        <taxon>Deinococcota</taxon>
        <taxon>Deinococci</taxon>
        <taxon>Deinococcales</taxon>
        <taxon>Deinococcaceae</taxon>
        <taxon>Deinococcus</taxon>
    </lineage>
</organism>
<feature type="transmembrane region" description="Helical" evidence="1">
    <location>
        <begin position="67"/>
        <end position="85"/>
    </location>
</feature>
<evidence type="ECO:0008006" key="4">
    <source>
        <dbReference type="Google" id="ProtNLM"/>
    </source>
</evidence>
<feature type="transmembrane region" description="Helical" evidence="1">
    <location>
        <begin position="151"/>
        <end position="171"/>
    </location>
</feature>
<accession>A0A1W1V632</accession>
<dbReference type="EMBL" id="FWWU01000009">
    <property type="protein sequence ID" value="SMB88783.1"/>
    <property type="molecule type" value="Genomic_DNA"/>
</dbReference>
<dbReference type="STRING" id="695939.SAMN00790413_00178"/>
<proteinExistence type="predicted"/>
<gene>
    <name evidence="2" type="ORF">SAMN00790413_00178</name>
</gene>
<name>A0A1W1V632_9DEIO</name>
<feature type="transmembrane region" description="Helical" evidence="1">
    <location>
        <begin position="105"/>
        <end position="121"/>
    </location>
</feature>